<dbReference type="Gene3D" id="2.160.20.20">
    <property type="match status" value="1"/>
</dbReference>
<accession>A0A3M6QT45</accession>
<dbReference type="Proteomes" id="UP000281171">
    <property type="component" value="Unassembled WGS sequence"/>
</dbReference>
<name>A0A3M6QT45_9BURK</name>
<keyword evidence="1" id="KW-0812">Transmembrane</keyword>
<gene>
    <name evidence="3" type="ORF">EBQ24_11245</name>
</gene>
<keyword evidence="1" id="KW-1133">Transmembrane helix</keyword>
<protein>
    <recommendedName>
        <fullName evidence="2">Autochaperone domain-containing protein</fullName>
    </recommendedName>
</protein>
<reference evidence="3 4" key="1">
    <citation type="submission" date="2018-10" db="EMBL/GenBank/DDBJ databases">
        <title>Comamonadaceae CDC group NO-1 genome sequencing and assembly.</title>
        <authorList>
            <person name="Bernier A.-M."/>
            <person name="Bernard K."/>
        </authorList>
    </citation>
    <scope>NUCLEOTIDE SEQUENCE [LARGE SCALE GENOMIC DNA]</scope>
    <source>
        <strain evidence="3 4">NML180581</strain>
    </source>
</reference>
<proteinExistence type="predicted"/>
<keyword evidence="1" id="KW-0472">Membrane</keyword>
<dbReference type="InterPro" id="IPR012332">
    <property type="entry name" value="Autotransporter_pectin_lyase_C"/>
</dbReference>
<evidence type="ECO:0000313" key="4">
    <source>
        <dbReference type="Proteomes" id="UP000281171"/>
    </source>
</evidence>
<feature type="transmembrane region" description="Helical" evidence="1">
    <location>
        <begin position="502"/>
        <end position="521"/>
    </location>
</feature>
<dbReference type="SUPFAM" id="SSF51126">
    <property type="entry name" value="Pectin lyase-like"/>
    <property type="match status" value="1"/>
</dbReference>
<dbReference type="InterPro" id="IPR011050">
    <property type="entry name" value="Pectin_lyase_fold/virulence"/>
</dbReference>
<dbReference type="EMBL" id="RDQK01000031">
    <property type="protein sequence ID" value="RMX06206.1"/>
    <property type="molecule type" value="Genomic_DNA"/>
</dbReference>
<comment type="caution">
    <text evidence="3">The sequence shown here is derived from an EMBL/GenBank/DDBJ whole genome shotgun (WGS) entry which is preliminary data.</text>
</comment>
<organism evidence="3 4">
    <name type="scientific">Allofranklinella schreckenbergeri</name>
    <dbReference type="NCBI Taxonomy" id="1076744"/>
    <lineage>
        <taxon>Bacteria</taxon>
        <taxon>Pseudomonadati</taxon>
        <taxon>Pseudomonadota</taxon>
        <taxon>Betaproteobacteria</taxon>
        <taxon>Burkholderiales</taxon>
        <taxon>Comamonadaceae</taxon>
        <taxon>Allofranklinella</taxon>
    </lineage>
</organism>
<dbReference type="Pfam" id="PF18883">
    <property type="entry name" value="AC_1"/>
    <property type="match status" value="1"/>
</dbReference>
<dbReference type="AlphaFoldDB" id="A0A3M6QT45"/>
<evidence type="ECO:0000259" key="2">
    <source>
        <dbReference type="Pfam" id="PF18883"/>
    </source>
</evidence>
<evidence type="ECO:0000256" key="1">
    <source>
        <dbReference type="SAM" id="Phobius"/>
    </source>
</evidence>
<evidence type="ECO:0000313" key="3">
    <source>
        <dbReference type="EMBL" id="RMX06206.1"/>
    </source>
</evidence>
<feature type="domain" description="Autochaperone" evidence="2">
    <location>
        <begin position="374"/>
        <end position="473"/>
    </location>
</feature>
<sequence length="529" mass="53150">MPFAAQAACVETTQSLTADGGDVCTTSHDAYTYNLGQRALFADGSGSVITVPSAVTISQGANWLNGNFGAVAVGNGGAVNFQGPLTLIQSGRANSYGLAATDRAGGGGSINAQNVHITMANGGQWRRAVMALGTGGEVDITGKATIVATGGSAHRGLSAEEGGRITYATADIDFTGWPGSAALRSINGTPSDPTRIFATGESVLKVSGTDSAAALLSSGYIDLQAIDITAADGADAVTLAGDSLFKAEGGAVRVSGGGDAFSYRAVPGTNQSRAGLQNVNVMVTGGGALWNSSIPEADFVASGGVYTGRSQVQAGGALRVALVGDALWNMNSDSSLTSLEMDDTAKTRITDSHTLTTSAGMHSQGDSALELNDGVADDTLTVDGNYMGSGFLRLDTDLGTGAGGADVLHIKGNYDYGGLPMETTRIQMNLTGAAAGAATTGNGILVVQVDGNSPAGAFVLDGTVWHGGYLYELKQVGKNWYLQSRAAPNPAASSSSATPVPALPGAGLALLGAGLALSAALTRRRRRGG</sequence>
<dbReference type="InterPro" id="IPR043990">
    <property type="entry name" value="AC_1"/>
</dbReference>